<sequence>MNAQKIPRLCGLKIRAITPSALGATAIASAGENC</sequence>
<dbReference type="HOGENOM" id="CLU_3374635_0_0_3"/>
<dbReference type="AlphaFoldDB" id="I4H9V7"/>
<organism evidence="1 2">
    <name type="scientific">Microcystis aeruginosa PCC 9807</name>
    <dbReference type="NCBI Taxonomy" id="1160283"/>
    <lineage>
        <taxon>Bacteria</taxon>
        <taxon>Bacillati</taxon>
        <taxon>Cyanobacteriota</taxon>
        <taxon>Cyanophyceae</taxon>
        <taxon>Oscillatoriophycideae</taxon>
        <taxon>Chroococcales</taxon>
        <taxon>Microcystaceae</taxon>
        <taxon>Microcystis</taxon>
    </lineage>
</organism>
<protein>
    <submittedName>
        <fullName evidence="1">Uncharacterized protein</fullName>
    </submittedName>
</protein>
<evidence type="ECO:0000313" key="2">
    <source>
        <dbReference type="Proteomes" id="UP000003613"/>
    </source>
</evidence>
<dbReference type="EMBL" id="CAIM01000379">
    <property type="protein sequence ID" value="CCI18831.1"/>
    <property type="molecule type" value="Genomic_DNA"/>
</dbReference>
<gene>
    <name evidence="1" type="ORF">MICAF_440006</name>
</gene>
<comment type="caution">
    <text evidence="1">The sequence shown here is derived from an EMBL/GenBank/DDBJ whole genome shotgun (WGS) entry which is preliminary data.</text>
</comment>
<proteinExistence type="predicted"/>
<reference evidence="1 2" key="1">
    <citation type="submission" date="2012-04" db="EMBL/GenBank/DDBJ databases">
        <authorList>
            <person name="Genoscope - CEA"/>
        </authorList>
    </citation>
    <scope>NUCLEOTIDE SEQUENCE [LARGE SCALE GENOMIC DNA]</scope>
    <source>
        <strain evidence="1 2">9807</strain>
    </source>
</reference>
<accession>I4H9V7</accession>
<dbReference type="Proteomes" id="UP000003613">
    <property type="component" value="Unassembled WGS sequence"/>
</dbReference>
<name>I4H9V7_MICAE</name>
<evidence type="ECO:0000313" key="1">
    <source>
        <dbReference type="EMBL" id="CCI18831.1"/>
    </source>
</evidence>